<sequence>MKDVDIVSELIKSVLEAYNCKLIVVNDEGILIEDKNEIRNNLSQHSDRLFRESNYYDDVKLVEQLGPDPTYDERMK</sequence>
<protein>
    <submittedName>
        <fullName evidence="1">Uncharacterized protein</fullName>
    </submittedName>
</protein>
<gene>
    <name evidence="1" type="ORF">EF514_04550</name>
</gene>
<evidence type="ECO:0000313" key="1">
    <source>
        <dbReference type="EMBL" id="RVU54861.1"/>
    </source>
</evidence>
<dbReference type="Proteomes" id="UP000288812">
    <property type="component" value="Unassembled WGS sequence"/>
</dbReference>
<dbReference type="RefSeq" id="WP_127724244.1">
    <property type="nucleotide sequence ID" value="NZ_RLIH01000005.1"/>
</dbReference>
<reference evidence="1 2" key="1">
    <citation type="submission" date="2018-11" db="EMBL/GenBank/DDBJ databases">
        <title>Genome sequencing and assembly of Anaerosphaera sp. nov., GS7-6-2.</title>
        <authorList>
            <person name="Rettenmaier R."/>
            <person name="Liebl W."/>
            <person name="Zverlov V."/>
        </authorList>
    </citation>
    <scope>NUCLEOTIDE SEQUENCE [LARGE SCALE GENOMIC DNA]</scope>
    <source>
        <strain evidence="1 2">GS7-6-2</strain>
    </source>
</reference>
<name>A0A437S7B6_9FIRM</name>
<evidence type="ECO:0000313" key="2">
    <source>
        <dbReference type="Proteomes" id="UP000288812"/>
    </source>
</evidence>
<comment type="caution">
    <text evidence="1">The sequence shown here is derived from an EMBL/GenBank/DDBJ whole genome shotgun (WGS) entry which is preliminary data.</text>
</comment>
<organism evidence="1 2">
    <name type="scientific">Anaerosphaera multitolerans</name>
    <dbReference type="NCBI Taxonomy" id="2487351"/>
    <lineage>
        <taxon>Bacteria</taxon>
        <taxon>Bacillati</taxon>
        <taxon>Bacillota</taxon>
        <taxon>Tissierellia</taxon>
        <taxon>Tissierellales</taxon>
        <taxon>Peptoniphilaceae</taxon>
        <taxon>Anaerosphaera</taxon>
    </lineage>
</organism>
<dbReference type="EMBL" id="RLIH01000005">
    <property type="protein sequence ID" value="RVU54861.1"/>
    <property type="molecule type" value="Genomic_DNA"/>
</dbReference>
<keyword evidence="2" id="KW-1185">Reference proteome</keyword>
<accession>A0A437S7B6</accession>
<proteinExistence type="predicted"/>
<dbReference type="AlphaFoldDB" id="A0A437S7B6"/>